<dbReference type="PROSITE" id="PS00211">
    <property type="entry name" value="ABC_TRANSPORTER_1"/>
    <property type="match status" value="1"/>
</dbReference>
<protein>
    <submittedName>
        <fullName evidence="10">ABC transporter ATP-binding protein</fullName>
    </submittedName>
</protein>
<evidence type="ECO:0000256" key="7">
    <source>
        <dbReference type="SAM" id="Phobius"/>
    </source>
</evidence>
<dbReference type="GO" id="GO:0005524">
    <property type="term" value="F:ATP binding"/>
    <property type="evidence" value="ECO:0007669"/>
    <property type="project" value="UniProtKB-KW"/>
</dbReference>
<evidence type="ECO:0000256" key="3">
    <source>
        <dbReference type="ARBA" id="ARBA00022741"/>
    </source>
</evidence>
<dbReference type="InterPro" id="IPR027417">
    <property type="entry name" value="P-loop_NTPase"/>
</dbReference>
<accession>A0A437PS07</accession>
<keyword evidence="5 7" id="KW-1133">Transmembrane helix</keyword>
<sequence length="608" mass="67642">MKTYLRLITYTQSIRKYILPYFGFSLLGSLFGILNFTLLIPLLNVLFNQTSNLNYQKYLTLPAFDFSPSYFTFLFNHYFYSSLEEYGRMGALKYACMAIMVSVFLANFFKYFSQRTLVAVGADTIASLRQAVFEKAVRLDLGYFSEQRKGDLMARLTTDVQEVENSIGRAFTAMFKEIFSLIMFFIFLASMSWQLTLFSMLILPLSGAFIALIARNLRKSSGNVQKYLGELISLLDEIFGSMRVIKGFRAEPKMDEKFLSGNDKYKASFISMRNRQELTSPVSEALGVTVITGILLFGGSLVIKGDGGLQASTFIAFIATFSQVMRPAKVIADAFSGVQRGVASAERILHILDTEIEIKVQEPVLEVKEIQKGFEFKNVSFEYISGRKVLNNVSFEIPKGKTIALVGPSGGGKSTIADLLPRFYDPSSGEILLDGKSIKNLPLDQLRGFMGIVTQESVLFNDTIFNNIAFGLNASLEQVVEAARIANAHDFIMANPEGYQSVIGDRGGKLSGGQRQRISIARAILHNPSVLILDEATSALDNESEQLVQAALTNLIQDRTVLVIAHRLTTIQNADQILVVQQGEIVEKGTHLELMEIKDGVYRRLSQG</sequence>
<keyword evidence="4 10" id="KW-0067">ATP-binding</keyword>
<dbReference type="PROSITE" id="PS50929">
    <property type="entry name" value="ABC_TM1F"/>
    <property type="match status" value="1"/>
</dbReference>
<dbReference type="OrthoDB" id="9769115at2"/>
<dbReference type="InterPro" id="IPR011527">
    <property type="entry name" value="ABC1_TM_dom"/>
</dbReference>
<keyword evidence="6 7" id="KW-0472">Membrane</keyword>
<dbReference type="InterPro" id="IPR003439">
    <property type="entry name" value="ABC_transporter-like_ATP-bd"/>
</dbReference>
<feature type="domain" description="ABC transporter" evidence="8">
    <location>
        <begin position="374"/>
        <end position="607"/>
    </location>
</feature>
<dbReference type="PANTHER" id="PTHR43394">
    <property type="entry name" value="ATP-DEPENDENT PERMEASE MDL1, MITOCHONDRIAL"/>
    <property type="match status" value="1"/>
</dbReference>
<comment type="subcellular location">
    <subcellularLocation>
        <location evidence="1">Cell membrane</location>
        <topology evidence="1">Multi-pass membrane protein</topology>
    </subcellularLocation>
</comment>
<evidence type="ECO:0000256" key="2">
    <source>
        <dbReference type="ARBA" id="ARBA00022692"/>
    </source>
</evidence>
<dbReference type="InterPro" id="IPR003593">
    <property type="entry name" value="AAA+_ATPase"/>
</dbReference>
<feature type="transmembrane region" description="Helical" evidence="7">
    <location>
        <begin position="20"/>
        <end position="47"/>
    </location>
</feature>
<keyword evidence="11" id="KW-1185">Reference proteome</keyword>
<dbReference type="InterPro" id="IPR039421">
    <property type="entry name" value="Type_1_exporter"/>
</dbReference>
<dbReference type="FunFam" id="3.40.50.300:FF:000218">
    <property type="entry name" value="Multidrug ABC transporter ATP-binding protein"/>
    <property type="match status" value="1"/>
</dbReference>
<feature type="transmembrane region" description="Helical" evidence="7">
    <location>
        <begin position="201"/>
        <end position="217"/>
    </location>
</feature>
<dbReference type="SMART" id="SM00382">
    <property type="entry name" value="AAA"/>
    <property type="match status" value="1"/>
</dbReference>
<feature type="transmembrane region" description="Helical" evidence="7">
    <location>
        <begin position="282"/>
        <end position="303"/>
    </location>
</feature>
<keyword evidence="2 7" id="KW-0812">Transmembrane</keyword>
<dbReference type="PANTHER" id="PTHR43394:SF1">
    <property type="entry name" value="ATP-BINDING CASSETTE SUB-FAMILY B MEMBER 10, MITOCHONDRIAL"/>
    <property type="match status" value="1"/>
</dbReference>
<dbReference type="CDD" id="cd18552">
    <property type="entry name" value="ABC_6TM_MsbA_like"/>
    <property type="match status" value="1"/>
</dbReference>
<dbReference type="Proteomes" id="UP000282832">
    <property type="component" value="Unassembled WGS sequence"/>
</dbReference>
<dbReference type="Gene3D" id="3.40.50.300">
    <property type="entry name" value="P-loop containing nucleotide triphosphate hydrolases"/>
    <property type="match status" value="1"/>
</dbReference>
<dbReference type="GO" id="GO:0015421">
    <property type="term" value="F:ABC-type oligopeptide transporter activity"/>
    <property type="evidence" value="ECO:0007669"/>
    <property type="project" value="TreeGrafter"/>
</dbReference>
<evidence type="ECO:0000259" key="8">
    <source>
        <dbReference type="PROSITE" id="PS50893"/>
    </source>
</evidence>
<evidence type="ECO:0000313" key="10">
    <source>
        <dbReference type="EMBL" id="RVU25045.1"/>
    </source>
</evidence>
<comment type="caution">
    <text evidence="10">The sequence shown here is derived from an EMBL/GenBank/DDBJ whole genome shotgun (WGS) entry which is preliminary data.</text>
</comment>
<evidence type="ECO:0000313" key="11">
    <source>
        <dbReference type="Proteomes" id="UP000282832"/>
    </source>
</evidence>
<evidence type="ECO:0000256" key="4">
    <source>
        <dbReference type="ARBA" id="ARBA00022840"/>
    </source>
</evidence>
<feature type="transmembrane region" description="Helical" evidence="7">
    <location>
        <begin position="59"/>
        <end position="79"/>
    </location>
</feature>
<keyword evidence="3" id="KW-0547">Nucleotide-binding</keyword>
<dbReference type="SUPFAM" id="SSF52540">
    <property type="entry name" value="P-loop containing nucleoside triphosphate hydrolases"/>
    <property type="match status" value="1"/>
</dbReference>
<dbReference type="Pfam" id="PF00664">
    <property type="entry name" value="ABC_membrane"/>
    <property type="match status" value="1"/>
</dbReference>
<proteinExistence type="predicted"/>
<dbReference type="Pfam" id="PF00005">
    <property type="entry name" value="ABC_tran"/>
    <property type="match status" value="1"/>
</dbReference>
<feature type="transmembrane region" description="Helical" evidence="7">
    <location>
        <begin position="91"/>
        <end position="109"/>
    </location>
</feature>
<dbReference type="Gene3D" id="1.20.1560.10">
    <property type="entry name" value="ABC transporter type 1, transmembrane domain"/>
    <property type="match status" value="1"/>
</dbReference>
<dbReference type="SUPFAM" id="SSF90123">
    <property type="entry name" value="ABC transporter transmembrane region"/>
    <property type="match status" value="1"/>
</dbReference>
<evidence type="ECO:0000256" key="1">
    <source>
        <dbReference type="ARBA" id="ARBA00004651"/>
    </source>
</evidence>
<dbReference type="InterPro" id="IPR036640">
    <property type="entry name" value="ABC1_TM_sf"/>
</dbReference>
<dbReference type="GO" id="GO:0005886">
    <property type="term" value="C:plasma membrane"/>
    <property type="evidence" value="ECO:0007669"/>
    <property type="project" value="UniProtKB-SubCell"/>
</dbReference>
<gene>
    <name evidence="10" type="ORF">EOJ36_08550</name>
</gene>
<dbReference type="AlphaFoldDB" id="A0A437PS07"/>
<name>A0A437PS07_9BACT</name>
<dbReference type="EMBL" id="SACY01000003">
    <property type="protein sequence ID" value="RVU25045.1"/>
    <property type="molecule type" value="Genomic_DNA"/>
</dbReference>
<dbReference type="RefSeq" id="WP_127804339.1">
    <property type="nucleotide sequence ID" value="NZ_SACY01000003.1"/>
</dbReference>
<feature type="domain" description="ABC transmembrane type-1" evidence="9">
    <location>
        <begin position="22"/>
        <end position="340"/>
    </location>
</feature>
<evidence type="ECO:0000259" key="9">
    <source>
        <dbReference type="PROSITE" id="PS50929"/>
    </source>
</evidence>
<organism evidence="10 11">
    <name type="scientific">Sandaracinomonas limnophila</name>
    <dbReference type="NCBI Taxonomy" id="1862386"/>
    <lineage>
        <taxon>Bacteria</taxon>
        <taxon>Pseudomonadati</taxon>
        <taxon>Bacteroidota</taxon>
        <taxon>Cytophagia</taxon>
        <taxon>Cytophagales</taxon>
        <taxon>Flectobacillaceae</taxon>
        <taxon>Sandaracinomonas</taxon>
    </lineage>
</organism>
<dbReference type="GO" id="GO:0016887">
    <property type="term" value="F:ATP hydrolysis activity"/>
    <property type="evidence" value="ECO:0007669"/>
    <property type="project" value="InterPro"/>
</dbReference>
<dbReference type="PROSITE" id="PS50893">
    <property type="entry name" value="ABC_TRANSPORTER_2"/>
    <property type="match status" value="1"/>
</dbReference>
<evidence type="ECO:0000256" key="6">
    <source>
        <dbReference type="ARBA" id="ARBA00023136"/>
    </source>
</evidence>
<evidence type="ECO:0000256" key="5">
    <source>
        <dbReference type="ARBA" id="ARBA00022989"/>
    </source>
</evidence>
<dbReference type="InterPro" id="IPR017871">
    <property type="entry name" value="ABC_transporter-like_CS"/>
</dbReference>
<reference evidence="10 11" key="1">
    <citation type="submission" date="2019-01" db="EMBL/GenBank/DDBJ databases">
        <authorList>
            <person name="Chen W.-M."/>
        </authorList>
    </citation>
    <scope>NUCLEOTIDE SEQUENCE [LARGE SCALE GENOMIC DNA]</scope>
    <source>
        <strain evidence="10 11">FSY-15</strain>
    </source>
</reference>